<sequence length="266" mass="29844">MSAETHGVLYPARLPSFRRVPPPAPLEDLVRWFWIPEWDIAAGRTSRQYLVAYPACNLVVQPEQVSLTGPTTRLSYRDLTGRGWAVGALLRPAAVPAFVDPPADLRDSELLLDEPQLHSAVVKAMRIAEPDRRHREAVETLSEWLAERALPVSGEGRLANAMAELMDSAADVRTLHDAATRLHISPRTLQRLANRYVGLAPVEMIRRRRLQEAAQRVRLEPDASLAQIATELGYADHAHLTREFRDRLGFTPSAYRRGVWPSTQSL</sequence>
<reference evidence="5" key="1">
    <citation type="submission" date="2020-08" db="EMBL/GenBank/DDBJ databases">
        <title>A bifunctional nitrone conjugated secondary metabolite targeting the ribosome.</title>
        <authorList>
            <person name="Limbrick E.M."/>
            <person name="Graf M."/>
            <person name="Derewacz D.K."/>
            <person name="Nguyen F."/>
            <person name="Spraggins J.M."/>
            <person name="Wieland M."/>
            <person name="Ynigez-Gutierrez A.E."/>
            <person name="Reisman B.J."/>
            <person name="Zinshteyn B."/>
            <person name="McCulloch K."/>
            <person name="Iverson T.M."/>
            <person name="Green R."/>
            <person name="Wilson D.N."/>
            <person name="Bachmann B.O."/>
        </authorList>
    </citation>
    <scope>NUCLEOTIDE SEQUENCE</scope>
    <source>
        <strain evidence="5">Africana</strain>
    </source>
</reference>
<dbReference type="InterPro" id="IPR050204">
    <property type="entry name" value="AraC_XylS_family_regulators"/>
</dbReference>
<keyword evidence="1" id="KW-0805">Transcription regulation</keyword>
<dbReference type="Pfam" id="PF20240">
    <property type="entry name" value="DUF6597"/>
    <property type="match status" value="1"/>
</dbReference>
<accession>A0A7D6CAC3</accession>
<dbReference type="PROSITE" id="PS01124">
    <property type="entry name" value="HTH_ARAC_FAMILY_2"/>
    <property type="match status" value="1"/>
</dbReference>
<evidence type="ECO:0000256" key="3">
    <source>
        <dbReference type="ARBA" id="ARBA00023163"/>
    </source>
</evidence>
<dbReference type="SUPFAM" id="SSF46689">
    <property type="entry name" value="Homeodomain-like"/>
    <property type="match status" value="1"/>
</dbReference>
<evidence type="ECO:0000256" key="1">
    <source>
        <dbReference type="ARBA" id="ARBA00023015"/>
    </source>
</evidence>
<dbReference type="EMBL" id="CP058905">
    <property type="protein sequence ID" value="QLJ98422.1"/>
    <property type="molecule type" value="Genomic_DNA"/>
</dbReference>
<dbReference type="AlphaFoldDB" id="A0A7D6CAC3"/>
<dbReference type="PANTHER" id="PTHR46796">
    <property type="entry name" value="HTH-TYPE TRANSCRIPTIONAL ACTIVATOR RHAS-RELATED"/>
    <property type="match status" value="1"/>
</dbReference>
<dbReference type="Gene3D" id="1.10.10.60">
    <property type="entry name" value="Homeodomain-like"/>
    <property type="match status" value="1"/>
</dbReference>
<dbReference type="InterPro" id="IPR046532">
    <property type="entry name" value="DUF6597"/>
</dbReference>
<dbReference type="Pfam" id="PF12833">
    <property type="entry name" value="HTH_18"/>
    <property type="match status" value="1"/>
</dbReference>
<evidence type="ECO:0000313" key="5">
    <source>
        <dbReference type="EMBL" id="QLJ98422.1"/>
    </source>
</evidence>
<keyword evidence="2" id="KW-0238">DNA-binding</keyword>
<dbReference type="SMART" id="SM00342">
    <property type="entry name" value="HTH_ARAC"/>
    <property type="match status" value="1"/>
</dbReference>
<dbReference type="InterPro" id="IPR018060">
    <property type="entry name" value="HTH_AraC"/>
</dbReference>
<feature type="domain" description="HTH araC/xylS-type" evidence="4">
    <location>
        <begin position="156"/>
        <end position="258"/>
    </location>
</feature>
<dbReference type="InterPro" id="IPR009057">
    <property type="entry name" value="Homeodomain-like_sf"/>
</dbReference>
<dbReference type="PROSITE" id="PS00041">
    <property type="entry name" value="HTH_ARAC_FAMILY_1"/>
    <property type="match status" value="1"/>
</dbReference>
<organism evidence="5">
    <name type="scientific">Micromonospora carbonacea</name>
    <dbReference type="NCBI Taxonomy" id="47853"/>
    <lineage>
        <taxon>Bacteria</taxon>
        <taxon>Bacillati</taxon>
        <taxon>Actinomycetota</taxon>
        <taxon>Actinomycetes</taxon>
        <taxon>Micromonosporales</taxon>
        <taxon>Micromonosporaceae</taxon>
        <taxon>Micromonospora</taxon>
    </lineage>
</organism>
<gene>
    <name evidence="5" type="ORF">HZU44_27700</name>
</gene>
<dbReference type="GO" id="GO:0003700">
    <property type="term" value="F:DNA-binding transcription factor activity"/>
    <property type="evidence" value="ECO:0007669"/>
    <property type="project" value="InterPro"/>
</dbReference>
<dbReference type="GO" id="GO:0043565">
    <property type="term" value="F:sequence-specific DNA binding"/>
    <property type="evidence" value="ECO:0007669"/>
    <property type="project" value="InterPro"/>
</dbReference>
<name>A0A7D6CAC3_9ACTN</name>
<evidence type="ECO:0000259" key="4">
    <source>
        <dbReference type="PROSITE" id="PS01124"/>
    </source>
</evidence>
<keyword evidence="3" id="KW-0804">Transcription</keyword>
<dbReference type="InterPro" id="IPR018062">
    <property type="entry name" value="HTH_AraC-typ_CS"/>
</dbReference>
<proteinExistence type="predicted"/>
<protein>
    <submittedName>
        <fullName evidence="5">AraC family transcriptional regulator</fullName>
    </submittedName>
</protein>
<evidence type="ECO:0000256" key="2">
    <source>
        <dbReference type="ARBA" id="ARBA00023125"/>
    </source>
</evidence>